<organism evidence="1 2">
    <name type="scientific">Bauhinia variegata</name>
    <name type="common">Purple orchid tree</name>
    <name type="synonym">Phanera variegata</name>
    <dbReference type="NCBI Taxonomy" id="167791"/>
    <lineage>
        <taxon>Eukaryota</taxon>
        <taxon>Viridiplantae</taxon>
        <taxon>Streptophyta</taxon>
        <taxon>Embryophyta</taxon>
        <taxon>Tracheophyta</taxon>
        <taxon>Spermatophyta</taxon>
        <taxon>Magnoliopsida</taxon>
        <taxon>eudicotyledons</taxon>
        <taxon>Gunneridae</taxon>
        <taxon>Pentapetalae</taxon>
        <taxon>rosids</taxon>
        <taxon>fabids</taxon>
        <taxon>Fabales</taxon>
        <taxon>Fabaceae</taxon>
        <taxon>Cercidoideae</taxon>
        <taxon>Cercideae</taxon>
        <taxon>Bauhiniinae</taxon>
        <taxon>Bauhinia</taxon>
    </lineage>
</organism>
<proteinExistence type="predicted"/>
<sequence length="339" mass="37908">MMIVVRCYWFACLALLLGLGLMAVTNAQFAVRRGKKLLPYQTIFVDQNGKRNFSTIQSAIDSIPSNNSYWVSIKVKAGTYREKLNIPHEKPYIILKGDGKRRTLVVWGDHGTLLQSPTFTSMADNVVVKCMSFRNSYNNPINSNPRIQAAAAMIGGDKASFYRVGFYGLQDTLWDDQGRHYYKLCTIQGAVDFIFGGGQSIFERCSISVIGGAIEEGLPGFITAQARSSSHDESGFVFKNCNIFGNGTTYLGRPWRSYARVVFYNTNMSNIVQPKGWDPWHSIGHEDKLTFVEYGCFGPGSNTSQRVKWAKSNVDLVSLEQLASTSFVDSEGWLQNQPF</sequence>
<gene>
    <name evidence="1" type="ORF">L6164_012499</name>
</gene>
<reference evidence="1 2" key="1">
    <citation type="journal article" date="2022" name="DNA Res.">
        <title>Chromosomal-level genome assembly of the orchid tree Bauhinia variegata (Leguminosae; Cercidoideae) supports the allotetraploid origin hypothesis of Bauhinia.</title>
        <authorList>
            <person name="Zhong Y."/>
            <person name="Chen Y."/>
            <person name="Zheng D."/>
            <person name="Pang J."/>
            <person name="Liu Y."/>
            <person name="Luo S."/>
            <person name="Meng S."/>
            <person name="Qian L."/>
            <person name="Wei D."/>
            <person name="Dai S."/>
            <person name="Zhou R."/>
        </authorList>
    </citation>
    <scope>NUCLEOTIDE SEQUENCE [LARGE SCALE GENOMIC DNA]</scope>
    <source>
        <strain evidence="1">BV-YZ2020</strain>
    </source>
</reference>
<name>A0ACB9PBS6_BAUVA</name>
<keyword evidence="2" id="KW-1185">Reference proteome</keyword>
<dbReference type="Proteomes" id="UP000828941">
    <property type="component" value="Chromosome 5"/>
</dbReference>
<evidence type="ECO:0000313" key="2">
    <source>
        <dbReference type="Proteomes" id="UP000828941"/>
    </source>
</evidence>
<accession>A0ACB9PBS6</accession>
<comment type="caution">
    <text evidence="1">The sequence shown here is derived from an EMBL/GenBank/DDBJ whole genome shotgun (WGS) entry which is preliminary data.</text>
</comment>
<protein>
    <submittedName>
        <fullName evidence="1">Uncharacterized protein</fullName>
    </submittedName>
</protein>
<dbReference type="EMBL" id="CM039430">
    <property type="protein sequence ID" value="KAI4345369.1"/>
    <property type="molecule type" value="Genomic_DNA"/>
</dbReference>
<evidence type="ECO:0000313" key="1">
    <source>
        <dbReference type="EMBL" id="KAI4345369.1"/>
    </source>
</evidence>